<evidence type="ECO:0000256" key="2">
    <source>
        <dbReference type="SAM" id="MobiDB-lite"/>
    </source>
</evidence>
<dbReference type="InterPro" id="IPR000608">
    <property type="entry name" value="UBC"/>
</dbReference>
<dbReference type="PANTHER" id="PTHR24067">
    <property type="entry name" value="UBIQUITIN-CONJUGATING ENZYME E2"/>
    <property type="match status" value="1"/>
</dbReference>
<sequence>MPVGEIPSPEVIKQIVRELHSLYVHPIEDVRVIINENNLFDFQAWIYGSTGTPYANGAFRVKLIFSEDFPRVPPRCNFLTKIFHPNISLNGEVCGNILTDNWHFGLGISHVLMTLRCLLIQPKPESVLNEEAGILFHRSYEDYVRQAKLMTEIHAYCKLHQEEGKPNRKRSGETKERRVNKKCTRRRL</sequence>
<dbReference type="SUPFAM" id="SSF54495">
    <property type="entry name" value="UBC-like"/>
    <property type="match status" value="1"/>
</dbReference>
<evidence type="ECO:0000259" key="3">
    <source>
        <dbReference type="PROSITE" id="PS50127"/>
    </source>
</evidence>
<evidence type="ECO:0000313" key="5">
    <source>
        <dbReference type="Proteomes" id="UP001479436"/>
    </source>
</evidence>
<dbReference type="EMBL" id="JASJQH010007572">
    <property type="protein sequence ID" value="KAK9704291.1"/>
    <property type="molecule type" value="Genomic_DNA"/>
</dbReference>
<dbReference type="InterPro" id="IPR016135">
    <property type="entry name" value="UBQ-conjugating_enzyme/RWD"/>
</dbReference>
<dbReference type="PROSITE" id="PS50127">
    <property type="entry name" value="UBC_2"/>
    <property type="match status" value="1"/>
</dbReference>
<proteinExistence type="predicted"/>
<feature type="compositionally biased region" description="Basic residues" evidence="2">
    <location>
        <begin position="178"/>
        <end position="188"/>
    </location>
</feature>
<dbReference type="EC" id="2.3.2.23" evidence="4"/>
<dbReference type="Pfam" id="PF00179">
    <property type="entry name" value="UQ_con"/>
    <property type="match status" value="1"/>
</dbReference>
<dbReference type="InterPro" id="IPR050113">
    <property type="entry name" value="Ub_conjugating_enzyme"/>
</dbReference>
<keyword evidence="4" id="KW-0012">Acyltransferase</keyword>
<comment type="caution">
    <text evidence="4">The sequence shown here is derived from an EMBL/GenBank/DDBJ whole genome shotgun (WGS) entry which is preliminary data.</text>
</comment>
<dbReference type="SMART" id="SM00212">
    <property type="entry name" value="UBCc"/>
    <property type="match status" value="1"/>
</dbReference>
<keyword evidence="5" id="KW-1185">Reference proteome</keyword>
<feature type="region of interest" description="Disordered" evidence="2">
    <location>
        <begin position="164"/>
        <end position="188"/>
    </location>
</feature>
<accession>A0ABR2VVQ0</accession>
<dbReference type="Gene3D" id="3.10.110.10">
    <property type="entry name" value="Ubiquitin Conjugating Enzyme"/>
    <property type="match status" value="1"/>
</dbReference>
<gene>
    <name evidence="4" type="primary">UBE2S_2</name>
    <name evidence="4" type="ORF">K7432_010285</name>
</gene>
<feature type="domain" description="UBC core" evidence="3">
    <location>
        <begin position="10"/>
        <end position="156"/>
    </location>
</feature>
<name>A0ABR2VVQ0_9FUNG</name>
<dbReference type="Proteomes" id="UP001479436">
    <property type="component" value="Unassembled WGS sequence"/>
</dbReference>
<keyword evidence="4" id="KW-0808">Transferase</keyword>
<organism evidence="4 5">
    <name type="scientific">Basidiobolus ranarum</name>
    <dbReference type="NCBI Taxonomy" id="34480"/>
    <lineage>
        <taxon>Eukaryota</taxon>
        <taxon>Fungi</taxon>
        <taxon>Fungi incertae sedis</taxon>
        <taxon>Zoopagomycota</taxon>
        <taxon>Entomophthoromycotina</taxon>
        <taxon>Basidiobolomycetes</taxon>
        <taxon>Basidiobolales</taxon>
        <taxon>Basidiobolaceae</taxon>
        <taxon>Basidiobolus</taxon>
    </lineage>
</organism>
<dbReference type="GO" id="GO:0061631">
    <property type="term" value="F:ubiquitin conjugating enzyme activity"/>
    <property type="evidence" value="ECO:0007669"/>
    <property type="project" value="UniProtKB-EC"/>
</dbReference>
<reference evidence="4 5" key="1">
    <citation type="submission" date="2023-04" db="EMBL/GenBank/DDBJ databases">
        <title>Genome of Basidiobolus ranarum AG-B5.</title>
        <authorList>
            <person name="Stajich J.E."/>
            <person name="Carter-House D."/>
            <person name="Gryganskyi A."/>
        </authorList>
    </citation>
    <scope>NUCLEOTIDE SEQUENCE [LARGE SCALE GENOMIC DNA]</scope>
    <source>
        <strain evidence="4 5">AG-B5</strain>
    </source>
</reference>
<dbReference type="CDD" id="cd23804">
    <property type="entry name" value="UBCc_UBE2S"/>
    <property type="match status" value="1"/>
</dbReference>
<evidence type="ECO:0000313" key="4">
    <source>
        <dbReference type="EMBL" id="KAK9704291.1"/>
    </source>
</evidence>
<feature type="compositionally biased region" description="Basic and acidic residues" evidence="2">
    <location>
        <begin position="164"/>
        <end position="177"/>
    </location>
</feature>
<protein>
    <submittedName>
        <fullName evidence="4">Ubiquitin-conjugating enzyme E2 S</fullName>
        <ecNumber evidence="4">2.3.2.23</ecNumber>
    </submittedName>
</protein>
<keyword evidence="1" id="KW-0833">Ubl conjugation pathway</keyword>
<evidence type="ECO:0000256" key="1">
    <source>
        <dbReference type="ARBA" id="ARBA00022786"/>
    </source>
</evidence>